<reference evidence="10 11" key="1">
    <citation type="submission" date="2020-08" db="EMBL/GenBank/DDBJ databases">
        <title>Genomic Encyclopedia of Type Strains, Phase III (KMG-III): the genomes of soil and plant-associated and newly described type strains.</title>
        <authorList>
            <person name="Whitman W."/>
        </authorList>
    </citation>
    <scope>NUCLEOTIDE SEQUENCE [LARGE SCALE GENOMIC DNA]</scope>
    <source>
        <strain evidence="10 11">CECT 4462</strain>
    </source>
</reference>
<protein>
    <submittedName>
        <fullName evidence="10">Lipopolysaccharide export system permease protein</fullName>
    </submittedName>
</protein>
<comment type="subunit">
    <text evidence="8">Component of the lipopolysaccharide transport and assembly complex. The LptBFG transporter is composed of two ATP-binding proteins (LptB) and two transmembrane proteins (LptF and LptG).</text>
</comment>
<keyword evidence="11" id="KW-1185">Reference proteome</keyword>
<dbReference type="PANTHER" id="PTHR33529:SF2">
    <property type="entry name" value="LIPOPOLYSACCHARIDE EXPORT SYSTEM PERMEASE PROTEIN LPTG"/>
    <property type="match status" value="1"/>
</dbReference>
<evidence type="ECO:0000256" key="1">
    <source>
        <dbReference type="ARBA" id="ARBA00002265"/>
    </source>
</evidence>
<sequence length="387" mass="43039">MDYSAHHGTCHTHSVETRHRKFTDSSRMKIVDRYLLRNMFLGFVAAAALLLPLFSALDLVNELDDVKQGGYRLIQAVEVVMMTLPRRIVELGPFIALLGGIAALGQLAQTQELSVLRAAGISATRISMTTLLAGLILAGLIGMIDEFAASPLQQKALQIRTQAIALTDKDSPKDDSIWARKSNYYARIDRLSANHIPTHLEIFGFDENKQLKEYIYAEYADIQSGKSWLLHDVRVKKQNGSEETSEHFDELPWQSIFPETRLNEVNFPPESFSSQQLYRYIKFLHETGQPSAQYSVALWQKVGTPILALAMILFAVPFAFSQVRSTGLGAKLSLGAMLGLLVYMTNNIIASLGILFKINPVLVGTLPAIIMFGIAMLAVTRFDTGKY</sequence>
<feature type="transmembrane region" description="Helical" evidence="9">
    <location>
        <begin position="332"/>
        <end position="355"/>
    </location>
</feature>
<dbReference type="NCBIfam" id="TIGR04408">
    <property type="entry name" value="LptG_lptG"/>
    <property type="match status" value="1"/>
</dbReference>
<evidence type="ECO:0000256" key="3">
    <source>
        <dbReference type="ARBA" id="ARBA00007725"/>
    </source>
</evidence>
<keyword evidence="6 9" id="KW-1133">Transmembrane helix</keyword>
<evidence type="ECO:0000256" key="7">
    <source>
        <dbReference type="ARBA" id="ARBA00023136"/>
    </source>
</evidence>
<feature type="transmembrane region" description="Helical" evidence="9">
    <location>
        <begin position="361"/>
        <end position="379"/>
    </location>
</feature>
<comment type="similarity">
    <text evidence="3">Belongs to the LptF/LptG family.</text>
</comment>
<feature type="transmembrane region" description="Helical" evidence="9">
    <location>
        <begin position="126"/>
        <end position="144"/>
    </location>
</feature>
<evidence type="ECO:0000313" key="11">
    <source>
        <dbReference type="Proteomes" id="UP000549250"/>
    </source>
</evidence>
<gene>
    <name evidence="10" type="ORF">FHR87_002849</name>
</gene>
<dbReference type="GO" id="GO:0055085">
    <property type="term" value="P:transmembrane transport"/>
    <property type="evidence" value="ECO:0007669"/>
    <property type="project" value="InterPro"/>
</dbReference>
<dbReference type="Proteomes" id="UP000549250">
    <property type="component" value="Unassembled WGS sequence"/>
</dbReference>
<keyword evidence="4" id="KW-1003">Cell membrane</keyword>
<proteinExistence type="inferred from homology"/>
<evidence type="ECO:0000256" key="8">
    <source>
        <dbReference type="ARBA" id="ARBA00026081"/>
    </source>
</evidence>
<evidence type="ECO:0000256" key="6">
    <source>
        <dbReference type="ARBA" id="ARBA00022989"/>
    </source>
</evidence>
<evidence type="ECO:0000256" key="5">
    <source>
        <dbReference type="ARBA" id="ARBA00022692"/>
    </source>
</evidence>
<name>A0A839T9X5_AZOMA</name>
<dbReference type="InterPro" id="IPR030923">
    <property type="entry name" value="LptG"/>
</dbReference>
<dbReference type="EMBL" id="JACHXI010000015">
    <property type="protein sequence ID" value="MBB3104433.1"/>
    <property type="molecule type" value="Genomic_DNA"/>
</dbReference>
<dbReference type="GO" id="GO:0015920">
    <property type="term" value="P:lipopolysaccharide transport"/>
    <property type="evidence" value="ECO:0007669"/>
    <property type="project" value="TreeGrafter"/>
</dbReference>
<feature type="transmembrane region" description="Helical" evidence="9">
    <location>
        <begin position="35"/>
        <end position="57"/>
    </location>
</feature>
<accession>A0A839T9X5</accession>
<comment type="function">
    <text evidence="1">Part of the ABC transporter complex LptBFG involved in the translocation of lipopolysaccharide (LPS) from the inner membrane to the outer membrane.</text>
</comment>
<feature type="transmembrane region" description="Helical" evidence="9">
    <location>
        <begin position="88"/>
        <end position="105"/>
    </location>
</feature>
<feature type="transmembrane region" description="Helical" evidence="9">
    <location>
        <begin position="302"/>
        <end position="320"/>
    </location>
</feature>
<dbReference type="AlphaFoldDB" id="A0A839T9X5"/>
<dbReference type="GO" id="GO:0043190">
    <property type="term" value="C:ATP-binding cassette (ABC) transporter complex"/>
    <property type="evidence" value="ECO:0007669"/>
    <property type="project" value="InterPro"/>
</dbReference>
<dbReference type="InterPro" id="IPR005495">
    <property type="entry name" value="LptG/LptF_permease"/>
</dbReference>
<evidence type="ECO:0000256" key="9">
    <source>
        <dbReference type="SAM" id="Phobius"/>
    </source>
</evidence>
<keyword evidence="5 9" id="KW-0812">Transmembrane</keyword>
<organism evidence="10 11">
    <name type="scientific">Azomonas macrocytogenes</name>
    <name type="common">Azotobacter macrocytogenes</name>
    <dbReference type="NCBI Taxonomy" id="69962"/>
    <lineage>
        <taxon>Bacteria</taxon>
        <taxon>Pseudomonadati</taxon>
        <taxon>Pseudomonadota</taxon>
        <taxon>Gammaproteobacteria</taxon>
        <taxon>Pseudomonadales</taxon>
        <taxon>Pseudomonadaceae</taxon>
        <taxon>Azomonas</taxon>
    </lineage>
</organism>
<evidence type="ECO:0000256" key="4">
    <source>
        <dbReference type="ARBA" id="ARBA00022475"/>
    </source>
</evidence>
<comment type="subcellular location">
    <subcellularLocation>
        <location evidence="2">Cell membrane</location>
        <topology evidence="2">Multi-pass membrane protein</topology>
    </subcellularLocation>
</comment>
<keyword evidence="7 9" id="KW-0472">Membrane</keyword>
<dbReference type="Pfam" id="PF03739">
    <property type="entry name" value="LptF_LptG"/>
    <property type="match status" value="1"/>
</dbReference>
<comment type="caution">
    <text evidence="10">The sequence shown here is derived from an EMBL/GenBank/DDBJ whole genome shotgun (WGS) entry which is preliminary data.</text>
</comment>
<dbReference type="PANTHER" id="PTHR33529">
    <property type="entry name" value="SLR0882 PROTEIN-RELATED"/>
    <property type="match status" value="1"/>
</dbReference>
<evidence type="ECO:0000313" key="10">
    <source>
        <dbReference type="EMBL" id="MBB3104433.1"/>
    </source>
</evidence>
<evidence type="ECO:0000256" key="2">
    <source>
        <dbReference type="ARBA" id="ARBA00004651"/>
    </source>
</evidence>